<feature type="domain" description="RING-type" evidence="15">
    <location>
        <begin position="100"/>
        <end position="142"/>
    </location>
</feature>
<gene>
    <name evidence="16" type="ORF">KI387_002355</name>
</gene>
<dbReference type="InterPro" id="IPR013083">
    <property type="entry name" value="Znf_RING/FYVE/PHD"/>
</dbReference>
<dbReference type="InterPro" id="IPR001841">
    <property type="entry name" value="Znf_RING"/>
</dbReference>
<feature type="non-terminal residue" evidence="16">
    <location>
        <position position="168"/>
    </location>
</feature>
<dbReference type="OMA" id="PCHKCKE"/>
<evidence type="ECO:0000256" key="4">
    <source>
        <dbReference type="ARBA" id="ARBA00022692"/>
    </source>
</evidence>
<dbReference type="Proteomes" id="UP000824469">
    <property type="component" value="Unassembled WGS sequence"/>
</dbReference>
<evidence type="ECO:0000256" key="7">
    <source>
        <dbReference type="ARBA" id="ARBA00022786"/>
    </source>
</evidence>
<keyword evidence="5" id="KW-0479">Metal-binding</keyword>
<dbReference type="GO" id="GO:0016740">
    <property type="term" value="F:transferase activity"/>
    <property type="evidence" value="ECO:0007669"/>
    <property type="project" value="UniProtKB-KW"/>
</dbReference>
<dbReference type="Gene3D" id="3.30.40.10">
    <property type="entry name" value="Zinc/RING finger domain, C3HC4 (zinc finger)"/>
    <property type="match status" value="1"/>
</dbReference>
<evidence type="ECO:0000256" key="12">
    <source>
        <dbReference type="PROSITE-ProRule" id="PRU00175"/>
    </source>
</evidence>
<keyword evidence="8" id="KW-0862">Zinc</keyword>
<proteinExistence type="inferred from homology"/>
<evidence type="ECO:0000256" key="6">
    <source>
        <dbReference type="ARBA" id="ARBA00022771"/>
    </source>
</evidence>
<evidence type="ECO:0000259" key="15">
    <source>
        <dbReference type="PROSITE" id="PS50089"/>
    </source>
</evidence>
<keyword evidence="10 14" id="KW-0472">Membrane</keyword>
<organism evidence="16 17">
    <name type="scientific">Taxus chinensis</name>
    <name type="common">Chinese yew</name>
    <name type="synonym">Taxus wallichiana var. chinensis</name>
    <dbReference type="NCBI Taxonomy" id="29808"/>
    <lineage>
        <taxon>Eukaryota</taxon>
        <taxon>Viridiplantae</taxon>
        <taxon>Streptophyta</taxon>
        <taxon>Embryophyta</taxon>
        <taxon>Tracheophyta</taxon>
        <taxon>Spermatophyta</taxon>
        <taxon>Pinopsida</taxon>
        <taxon>Pinidae</taxon>
        <taxon>Conifers II</taxon>
        <taxon>Cupressales</taxon>
        <taxon>Taxaceae</taxon>
        <taxon>Taxus</taxon>
    </lineage>
</organism>
<keyword evidence="3" id="KW-0808">Transferase</keyword>
<keyword evidence="7" id="KW-0833">Ubl conjugation pathway</keyword>
<keyword evidence="9 14" id="KW-1133">Transmembrane helix</keyword>
<dbReference type="GO" id="GO:0016020">
    <property type="term" value="C:membrane"/>
    <property type="evidence" value="ECO:0007669"/>
    <property type="project" value="UniProtKB-SubCell"/>
</dbReference>
<feature type="transmembrane region" description="Helical" evidence="14">
    <location>
        <begin position="12"/>
        <end position="37"/>
    </location>
</feature>
<feature type="compositionally biased region" description="Low complexity" evidence="13">
    <location>
        <begin position="45"/>
        <end position="56"/>
    </location>
</feature>
<dbReference type="PANTHER" id="PTHR45768:SF61">
    <property type="entry name" value="RING-H2 FINGER PROTEIN ATL18"/>
    <property type="match status" value="1"/>
</dbReference>
<name>A0AA38LR25_TAXCH</name>
<comment type="pathway">
    <text evidence="2">Protein modification; protein ubiquitination.</text>
</comment>
<dbReference type="SUPFAM" id="SSF57850">
    <property type="entry name" value="RING/U-box"/>
    <property type="match status" value="1"/>
</dbReference>
<dbReference type="SMART" id="SM00184">
    <property type="entry name" value="RING"/>
    <property type="match status" value="1"/>
</dbReference>
<dbReference type="GO" id="GO:0008270">
    <property type="term" value="F:zinc ion binding"/>
    <property type="evidence" value="ECO:0007669"/>
    <property type="project" value="UniProtKB-KW"/>
</dbReference>
<dbReference type="PANTHER" id="PTHR45768">
    <property type="entry name" value="E3 UBIQUITIN-PROTEIN LIGASE RNF13-LIKE"/>
    <property type="match status" value="1"/>
</dbReference>
<evidence type="ECO:0000256" key="5">
    <source>
        <dbReference type="ARBA" id="ARBA00022723"/>
    </source>
</evidence>
<sequence length="168" mass="18361">MAFSLQKSIGNFLMALVLLCGGMALLVLIYMWLAWYVSLRASRRGSGNESNHSSSKGGHGLSKSDIRKLPTVVCNTHHPEKHEDEKKSSDELCINGDLDCSVCLEQFKDGDECLLMPTCRHCFHVACASAWLSKSPICPLCRTTALPKDDEQYGDGGHIPYGGGQISD</sequence>
<evidence type="ECO:0000256" key="3">
    <source>
        <dbReference type="ARBA" id="ARBA00022679"/>
    </source>
</evidence>
<evidence type="ECO:0000256" key="2">
    <source>
        <dbReference type="ARBA" id="ARBA00004906"/>
    </source>
</evidence>
<feature type="region of interest" description="Disordered" evidence="13">
    <location>
        <begin position="45"/>
        <end position="64"/>
    </location>
</feature>
<accession>A0AA38LR25</accession>
<evidence type="ECO:0000256" key="9">
    <source>
        <dbReference type="ARBA" id="ARBA00022989"/>
    </source>
</evidence>
<dbReference type="AlphaFoldDB" id="A0AA38LR25"/>
<keyword evidence="6 12" id="KW-0863">Zinc-finger</keyword>
<comment type="subcellular location">
    <subcellularLocation>
        <location evidence="1">Membrane</location>
        <topology evidence="1">Single-pass membrane protein</topology>
    </subcellularLocation>
</comment>
<keyword evidence="17" id="KW-1185">Reference proteome</keyword>
<dbReference type="EMBL" id="JAHRHJ020000001">
    <property type="protein sequence ID" value="KAH9330247.1"/>
    <property type="molecule type" value="Genomic_DNA"/>
</dbReference>
<dbReference type="PROSITE" id="PS50089">
    <property type="entry name" value="ZF_RING_2"/>
    <property type="match status" value="1"/>
</dbReference>
<comment type="similarity">
    <text evidence="11">Belongs to the RING-type zinc finger family. ATL subfamily.</text>
</comment>
<protein>
    <recommendedName>
        <fullName evidence="15">RING-type domain-containing protein</fullName>
    </recommendedName>
</protein>
<evidence type="ECO:0000313" key="16">
    <source>
        <dbReference type="EMBL" id="KAH9330247.1"/>
    </source>
</evidence>
<evidence type="ECO:0000256" key="10">
    <source>
        <dbReference type="ARBA" id="ARBA00023136"/>
    </source>
</evidence>
<evidence type="ECO:0000256" key="13">
    <source>
        <dbReference type="SAM" id="MobiDB-lite"/>
    </source>
</evidence>
<keyword evidence="4 14" id="KW-0812">Transmembrane</keyword>
<reference evidence="16 17" key="1">
    <citation type="journal article" date="2021" name="Nat. Plants">
        <title>The Taxus genome provides insights into paclitaxel biosynthesis.</title>
        <authorList>
            <person name="Xiong X."/>
            <person name="Gou J."/>
            <person name="Liao Q."/>
            <person name="Li Y."/>
            <person name="Zhou Q."/>
            <person name="Bi G."/>
            <person name="Li C."/>
            <person name="Du R."/>
            <person name="Wang X."/>
            <person name="Sun T."/>
            <person name="Guo L."/>
            <person name="Liang H."/>
            <person name="Lu P."/>
            <person name="Wu Y."/>
            <person name="Zhang Z."/>
            <person name="Ro D.K."/>
            <person name="Shang Y."/>
            <person name="Huang S."/>
            <person name="Yan J."/>
        </authorList>
    </citation>
    <scope>NUCLEOTIDE SEQUENCE [LARGE SCALE GENOMIC DNA]</scope>
    <source>
        <strain evidence="16">Ta-2019</strain>
    </source>
</reference>
<comment type="caution">
    <text evidence="16">The sequence shown here is derived from an EMBL/GenBank/DDBJ whole genome shotgun (WGS) entry which is preliminary data.</text>
</comment>
<dbReference type="Pfam" id="PF13639">
    <property type="entry name" value="zf-RING_2"/>
    <property type="match status" value="1"/>
</dbReference>
<evidence type="ECO:0000256" key="8">
    <source>
        <dbReference type="ARBA" id="ARBA00022833"/>
    </source>
</evidence>
<evidence type="ECO:0000256" key="1">
    <source>
        <dbReference type="ARBA" id="ARBA00004167"/>
    </source>
</evidence>
<evidence type="ECO:0000313" key="17">
    <source>
        <dbReference type="Proteomes" id="UP000824469"/>
    </source>
</evidence>
<evidence type="ECO:0000256" key="14">
    <source>
        <dbReference type="SAM" id="Phobius"/>
    </source>
</evidence>
<evidence type="ECO:0000256" key="11">
    <source>
        <dbReference type="ARBA" id="ARBA00024209"/>
    </source>
</evidence>